<dbReference type="EMBL" id="CYZU01000031">
    <property type="protein sequence ID" value="CUO74201.1"/>
    <property type="molecule type" value="Genomic_DNA"/>
</dbReference>
<reference evidence="11 12" key="1">
    <citation type="submission" date="2015-09" db="EMBL/GenBank/DDBJ databases">
        <authorList>
            <consortium name="Pathogen Informatics"/>
        </authorList>
    </citation>
    <scope>NUCLEOTIDE SEQUENCE [LARGE SCALE GENOMIC DNA]</scope>
    <source>
        <strain evidence="11 12">2789STDY5834876</strain>
    </source>
</reference>
<dbReference type="SUPFAM" id="SSF161098">
    <property type="entry name" value="MetI-like"/>
    <property type="match status" value="1"/>
</dbReference>
<evidence type="ECO:0000256" key="3">
    <source>
        <dbReference type="ARBA" id="ARBA00022448"/>
    </source>
</evidence>
<dbReference type="InterPro" id="IPR050901">
    <property type="entry name" value="BP-dep_ABC_trans_perm"/>
</dbReference>
<name>A0A174HIZ1_9FIRM</name>
<evidence type="ECO:0000256" key="2">
    <source>
        <dbReference type="ARBA" id="ARBA00009047"/>
    </source>
</evidence>
<sequence length="275" mass="30387">MKNGKIKNIGINAGAVLLVLLFLSPVIWMVMCSFKKDVEIFRFPPTFLPEAPTVQAYIDQFESNLFPALRNSLVIAVFSMLIALVLAIPAAYGLARFKSKAGKPMILGFLVTQMLPPALLLTPLFLLYTKMHIINTRIAPILSTATLSIPFIVILMRPFFASLPKSVEEAARVDGCTMLGAFVRIMVPVSRPGLATAAIFSFIFAWNDLVYSMAFISDSSLWPMTTMINNFQTKYGTQWNSILAFGVCLIIPIVIIFIFMQKYIVSGLTAGAVKE</sequence>
<evidence type="ECO:0000256" key="6">
    <source>
        <dbReference type="ARBA" id="ARBA00022692"/>
    </source>
</evidence>
<dbReference type="PANTHER" id="PTHR32243:SF50">
    <property type="entry name" value="MALTOSE_MALTODEXTRIN TRANSPORT SYSTEM PERMEASE PROTEIN MALG"/>
    <property type="match status" value="1"/>
</dbReference>
<feature type="transmembrane region" description="Helical" evidence="9">
    <location>
        <begin position="194"/>
        <end position="217"/>
    </location>
</feature>
<keyword evidence="6 9" id="KW-0812">Transmembrane</keyword>
<dbReference type="Proteomes" id="UP000095544">
    <property type="component" value="Unassembled WGS sequence"/>
</dbReference>
<dbReference type="Gene3D" id="1.10.3720.10">
    <property type="entry name" value="MetI-like"/>
    <property type="match status" value="1"/>
</dbReference>
<feature type="transmembrane region" description="Helical" evidence="9">
    <location>
        <begin position="138"/>
        <end position="156"/>
    </location>
</feature>
<dbReference type="CDD" id="cd06261">
    <property type="entry name" value="TM_PBP2"/>
    <property type="match status" value="1"/>
</dbReference>
<dbReference type="InterPro" id="IPR000515">
    <property type="entry name" value="MetI-like"/>
</dbReference>
<evidence type="ECO:0000256" key="8">
    <source>
        <dbReference type="ARBA" id="ARBA00023136"/>
    </source>
</evidence>
<feature type="domain" description="ABC transmembrane type-1" evidence="10">
    <location>
        <begin position="69"/>
        <end position="260"/>
    </location>
</feature>
<evidence type="ECO:0000256" key="5">
    <source>
        <dbReference type="ARBA" id="ARBA00022597"/>
    </source>
</evidence>
<evidence type="ECO:0000259" key="10">
    <source>
        <dbReference type="PROSITE" id="PS50928"/>
    </source>
</evidence>
<protein>
    <submittedName>
        <fullName evidence="11">Inner membrane ABC transporter permease protein ycjP</fullName>
    </submittedName>
</protein>
<evidence type="ECO:0000313" key="11">
    <source>
        <dbReference type="EMBL" id="CUO74201.1"/>
    </source>
</evidence>
<comment type="subcellular location">
    <subcellularLocation>
        <location evidence="1 9">Cell membrane</location>
        <topology evidence="1 9">Multi-pass membrane protein</topology>
    </subcellularLocation>
</comment>
<dbReference type="Pfam" id="PF00528">
    <property type="entry name" value="BPD_transp_1"/>
    <property type="match status" value="1"/>
</dbReference>
<dbReference type="RefSeq" id="WP_055154120.1">
    <property type="nucleotide sequence ID" value="NZ_CYZU01000031.1"/>
</dbReference>
<dbReference type="PROSITE" id="PS50928">
    <property type="entry name" value="ABC_TM1"/>
    <property type="match status" value="1"/>
</dbReference>
<feature type="transmembrane region" description="Helical" evidence="9">
    <location>
        <begin position="12"/>
        <end position="31"/>
    </location>
</feature>
<comment type="similarity">
    <text evidence="2">Belongs to the binding-protein-dependent transport system permease family. MalFG subfamily.</text>
</comment>
<dbReference type="OrthoDB" id="27560at2"/>
<feature type="transmembrane region" description="Helical" evidence="9">
    <location>
        <begin position="73"/>
        <end position="94"/>
    </location>
</feature>
<gene>
    <name evidence="11" type="primary">ycjP_29</name>
    <name evidence="11" type="ORF">ERS852491_03154</name>
</gene>
<accession>A0A174HIZ1</accession>
<evidence type="ECO:0000256" key="7">
    <source>
        <dbReference type="ARBA" id="ARBA00022989"/>
    </source>
</evidence>
<organism evidence="11 12">
    <name type="scientific">Faecalicatena contorta</name>
    <dbReference type="NCBI Taxonomy" id="39482"/>
    <lineage>
        <taxon>Bacteria</taxon>
        <taxon>Bacillati</taxon>
        <taxon>Bacillota</taxon>
        <taxon>Clostridia</taxon>
        <taxon>Lachnospirales</taxon>
        <taxon>Lachnospiraceae</taxon>
        <taxon>Faecalicatena</taxon>
    </lineage>
</organism>
<feature type="transmembrane region" description="Helical" evidence="9">
    <location>
        <begin position="237"/>
        <end position="259"/>
    </location>
</feature>
<evidence type="ECO:0000256" key="4">
    <source>
        <dbReference type="ARBA" id="ARBA00022475"/>
    </source>
</evidence>
<proteinExistence type="inferred from homology"/>
<dbReference type="AlphaFoldDB" id="A0A174HIZ1"/>
<dbReference type="GO" id="GO:0055085">
    <property type="term" value="P:transmembrane transport"/>
    <property type="evidence" value="ECO:0007669"/>
    <property type="project" value="InterPro"/>
</dbReference>
<keyword evidence="7 9" id="KW-1133">Transmembrane helix</keyword>
<keyword evidence="5" id="KW-0762">Sugar transport</keyword>
<dbReference type="GO" id="GO:0005886">
    <property type="term" value="C:plasma membrane"/>
    <property type="evidence" value="ECO:0007669"/>
    <property type="project" value="UniProtKB-SubCell"/>
</dbReference>
<evidence type="ECO:0000256" key="1">
    <source>
        <dbReference type="ARBA" id="ARBA00004651"/>
    </source>
</evidence>
<keyword evidence="8 9" id="KW-0472">Membrane</keyword>
<keyword evidence="4" id="KW-1003">Cell membrane</keyword>
<feature type="transmembrane region" description="Helical" evidence="9">
    <location>
        <begin position="106"/>
        <end position="126"/>
    </location>
</feature>
<dbReference type="InterPro" id="IPR035906">
    <property type="entry name" value="MetI-like_sf"/>
</dbReference>
<evidence type="ECO:0000256" key="9">
    <source>
        <dbReference type="RuleBase" id="RU363032"/>
    </source>
</evidence>
<dbReference type="STRING" id="39482.ERS852491_03154"/>
<keyword evidence="3 9" id="KW-0813">Transport</keyword>
<evidence type="ECO:0000313" key="12">
    <source>
        <dbReference type="Proteomes" id="UP000095544"/>
    </source>
</evidence>
<dbReference type="PANTHER" id="PTHR32243">
    <property type="entry name" value="MALTOSE TRANSPORT SYSTEM PERMEASE-RELATED"/>
    <property type="match status" value="1"/>
</dbReference>